<dbReference type="Proteomes" id="UP000077521">
    <property type="component" value="Unassembled WGS sequence"/>
</dbReference>
<sequence length="328" mass="36229">MFSRGISRSLRPFRVQQVVRFDGHARTEPVRSLALRSLTASSQTARQISPCRSASSSTGAARQLQYRGPPPSPWETFRSQQPQHYDPPPSSGGYGNGYGKAASWLDPVWVVIGANGLVFFYYQYANDRAKRGDPSSAIWLQRNFTASMTNAMERPWSLLMSSFTHADMGHCAFNMMALYTFGSIVNGMLGPRVFLATYLGAGLTCSIAHIVIEKYQFSRWTGQASKSLLRSQLGIVPARRERGAIGASGSIMGLGSLIAFLSPSLKMYVWGVLPVPMWLLIGGYVAYDFSSVALDRRDFVSHAGHLGGVLYGTAYYYFVLRRGRGRVF</sequence>
<dbReference type="Gene3D" id="1.20.1540.10">
    <property type="entry name" value="Rhomboid-like"/>
    <property type="match status" value="1"/>
</dbReference>
<comment type="subcellular location">
    <subcellularLocation>
        <location evidence="1">Membrane</location>
        <topology evidence="1">Multi-pass membrane protein</topology>
    </subcellularLocation>
</comment>
<dbReference type="Pfam" id="PF01694">
    <property type="entry name" value="Rhomboid"/>
    <property type="match status" value="1"/>
</dbReference>
<evidence type="ECO:0000256" key="6">
    <source>
        <dbReference type="ARBA" id="ARBA00023136"/>
    </source>
</evidence>
<accession>A0A177TH22</accession>
<dbReference type="InterPro" id="IPR035952">
    <property type="entry name" value="Rhomboid-like_sf"/>
</dbReference>
<feature type="transmembrane region" description="Helical" evidence="8">
    <location>
        <begin position="104"/>
        <end position="124"/>
    </location>
</feature>
<evidence type="ECO:0000313" key="10">
    <source>
        <dbReference type="EMBL" id="KAE8244290.1"/>
    </source>
</evidence>
<organism evidence="10 11">
    <name type="scientific">Tilletia indica</name>
    <dbReference type="NCBI Taxonomy" id="43049"/>
    <lineage>
        <taxon>Eukaryota</taxon>
        <taxon>Fungi</taxon>
        <taxon>Dikarya</taxon>
        <taxon>Basidiomycota</taxon>
        <taxon>Ustilaginomycotina</taxon>
        <taxon>Exobasidiomycetes</taxon>
        <taxon>Tilletiales</taxon>
        <taxon>Tilletiaceae</taxon>
        <taxon>Tilletia</taxon>
    </lineage>
</organism>
<dbReference type="InterPro" id="IPR022764">
    <property type="entry name" value="Peptidase_S54_rhomboid_dom"/>
</dbReference>
<dbReference type="PANTHER" id="PTHR43731">
    <property type="entry name" value="RHOMBOID PROTEASE"/>
    <property type="match status" value="1"/>
</dbReference>
<evidence type="ECO:0000256" key="2">
    <source>
        <dbReference type="ARBA" id="ARBA00009045"/>
    </source>
</evidence>
<dbReference type="InterPro" id="IPR050925">
    <property type="entry name" value="Rhomboid_protease_S54"/>
</dbReference>
<evidence type="ECO:0000256" key="5">
    <source>
        <dbReference type="ARBA" id="ARBA00022989"/>
    </source>
</evidence>
<evidence type="ECO:0000256" key="3">
    <source>
        <dbReference type="ARBA" id="ARBA00022692"/>
    </source>
</evidence>
<keyword evidence="3 8" id="KW-0812">Transmembrane</keyword>
<gene>
    <name evidence="10" type="ORF">A4X13_0g6698</name>
</gene>
<feature type="transmembrane region" description="Helical" evidence="8">
    <location>
        <begin position="299"/>
        <end position="318"/>
    </location>
</feature>
<evidence type="ECO:0000259" key="9">
    <source>
        <dbReference type="Pfam" id="PF01694"/>
    </source>
</evidence>
<name>A0A177TH22_9BASI</name>
<keyword evidence="11" id="KW-1185">Reference proteome</keyword>
<keyword evidence="5 8" id="KW-1133">Transmembrane helix</keyword>
<feature type="compositionally biased region" description="Polar residues" evidence="7">
    <location>
        <begin position="46"/>
        <end position="60"/>
    </location>
</feature>
<comment type="similarity">
    <text evidence="2">Belongs to the peptidase S54 family.</text>
</comment>
<dbReference type="GO" id="GO:0004252">
    <property type="term" value="F:serine-type endopeptidase activity"/>
    <property type="evidence" value="ECO:0007669"/>
    <property type="project" value="InterPro"/>
</dbReference>
<feature type="transmembrane region" description="Helical" evidence="8">
    <location>
        <begin position="193"/>
        <end position="212"/>
    </location>
</feature>
<reference evidence="10" key="1">
    <citation type="submission" date="2016-04" db="EMBL/GenBank/DDBJ databases">
        <authorList>
            <person name="Nguyen H.D."/>
            <person name="Samba Siva P."/>
            <person name="Cullis J."/>
            <person name="Levesque C.A."/>
            <person name="Hambleton S."/>
        </authorList>
    </citation>
    <scope>NUCLEOTIDE SEQUENCE</scope>
    <source>
        <strain evidence="10">DAOMC 236416</strain>
    </source>
</reference>
<feature type="transmembrane region" description="Helical" evidence="8">
    <location>
        <begin position="268"/>
        <end position="287"/>
    </location>
</feature>
<feature type="transmembrane region" description="Helical" evidence="8">
    <location>
        <begin position="243"/>
        <end position="261"/>
    </location>
</feature>
<evidence type="ECO:0000313" key="11">
    <source>
        <dbReference type="Proteomes" id="UP000077521"/>
    </source>
</evidence>
<comment type="caution">
    <text evidence="10">The sequence shown here is derived from an EMBL/GenBank/DDBJ whole genome shotgun (WGS) entry which is preliminary data.</text>
</comment>
<feature type="domain" description="Peptidase S54 rhomboid" evidence="9">
    <location>
        <begin position="154"/>
        <end position="321"/>
    </location>
</feature>
<keyword evidence="6 8" id="KW-0472">Membrane</keyword>
<evidence type="ECO:0000256" key="7">
    <source>
        <dbReference type="SAM" id="MobiDB-lite"/>
    </source>
</evidence>
<protein>
    <recommendedName>
        <fullName evidence="9">Peptidase S54 rhomboid domain-containing protein</fullName>
    </recommendedName>
</protein>
<proteinExistence type="inferred from homology"/>
<feature type="region of interest" description="Disordered" evidence="7">
    <location>
        <begin position="46"/>
        <end position="92"/>
    </location>
</feature>
<dbReference type="EMBL" id="LWDF02000679">
    <property type="protein sequence ID" value="KAE8244290.1"/>
    <property type="molecule type" value="Genomic_DNA"/>
</dbReference>
<keyword evidence="4" id="KW-0378">Hydrolase</keyword>
<evidence type="ECO:0000256" key="8">
    <source>
        <dbReference type="SAM" id="Phobius"/>
    </source>
</evidence>
<dbReference type="AlphaFoldDB" id="A0A177TH22"/>
<evidence type="ECO:0000256" key="4">
    <source>
        <dbReference type="ARBA" id="ARBA00022801"/>
    </source>
</evidence>
<reference evidence="10" key="2">
    <citation type="journal article" date="2019" name="IMA Fungus">
        <title>Genome sequencing and comparison of five Tilletia species to identify candidate genes for the detection of regulated species infecting wheat.</title>
        <authorList>
            <person name="Nguyen H.D.T."/>
            <person name="Sultana T."/>
            <person name="Kesanakurti P."/>
            <person name="Hambleton S."/>
        </authorList>
    </citation>
    <scope>NUCLEOTIDE SEQUENCE</scope>
    <source>
        <strain evidence="10">DAOMC 236416</strain>
    </source>
</reference>
<dbReference type="PANTHER" id="PTHR43731:SF14">
    <property type="entry name" value="PRESENILIN-ASSOCIATED RHOMBOID-LIKE PROTEIN, MITOCHONDRIAL"/>
    <property type="match status" value="1"/>
</dbReference>
<dbReference type="SUPFAM" id="SSF144091">
    <property type="entry name" value="Rhomboid-like"/>
    <property type="match status" value="1"/>
</dbReference>
<dbReference type="GO" id="GO:0016020">
    <property type="term" value="C:membrane"/>
    <property type="evidence" value="ECO:0007669"/>
    <property type="project" value="UniProtKB-SubCell"/>
</dbReference>
<evidence type="ECO:0000256" key="1">
    <source>
        <dbReference type="ARBA" id="ARBA00004141"/>
    </source>
</evidence>